<dbReference type="STRING" id="1035707.SAMN05216552_1009166"/>
<keyword evidence="4" id="KW-0560">Oxidoreductase</keyword>
<name>A0A1I7IYL3_9BURK</name>
<dbReference type="OrthoDB" id="9781066at2"/>
<keyword evidence="2 7" id="KW-0575">Peroxidase</keyword>
<dbReference type="PANTHER" id="PTHR30521">
    <property type="entry name" value="DEFERROCHELATASE/PEROXIDASE"/>
    <property type="match status" value="1"/>
</dbReference>
<keyword evidence="5" id="KW-0408">Iron</keyword>
<dbReference type="PROSITE" id="PS51404">
    <property type="entry name" value="DYP_PEROXIDASE"/>
    <property type="match status" value="1"/>
</dbReference>
<dbReference type="GO" id="GO:0020037">
    <property type="term" value="F:heme binding"/>
    <property type="evidence" value="ECO:0007669"/>
    <property type="project" value="InterPro"/>
</dbReference>
<dbReference type="PANTHER" id="PTHR30521:SF0">
    <property type="entry name" value="DYP-TYPE PEROXIDASE FAMILY PROTEIN"/>
    <property type="match status" value="1"/>
</dbReference>
<evidence type="ECO:0000256" key="5">
    <source>
        <dbReference type="ARBA" id="ARBA00023004"/>
    </source>
</evidence>
<dbReference type="EMBL" id="FPBO01000009">
    <property type="protein sequence ID" value="SFU78026.1"/>
    <property type="molecule type" value="Genomic_DNA"/>
</dbReference>
<dbReference type="InterPro" id="IPR048328">
    <property type="entry name" value="Dyp_perox_C"/>
</dbReference>
<evidence type="ECO:0000256" key="3">
    <source>
        <dbReference type="ARBA" id="ARBA00022723"/>
    </source>
</evidence>
<dbReference type="SUPFAM" id="SSF54909">
    <property type="entry name" value="Dimeric alpha+beta barrel"/>
    <property type="match status" value="1"/>
</dbReference>
<organism evidence="7 8">
    <name type="scientific">Pseudoduganella namucuonensis</name>
    <dbReference type="NCBI Taxonomy" id="1035707"/>
    <lineage>
        <taxon>Bacteria</taxon>
        <taxon>Pseudomonadati</taxon>
        <taxon>Pseudomonadota</taxon>
        <taxon>Betaproteobacteria</taxon>
        <taxon>Burkholderiales</taxon>
        <taxon>Oxalobacteraceae</taxon>
        <taxon>Telluria group</taxon>
        <taxon>Pseudoduganella</taxon>
    </lineage>
</organism>
<proteinExistence type="predicted"/>
<evidence type="ECO:0000256" key="2">
    <source>
        <dbReference type="ARBA" id="ARBA00022559"/>
    </source>
</evidence>
<dbReference type="Pfam" id="PF20628">
    <property type="entry name" value="Dyp_perox_C"/>
    <property type="match status" value="1"/>
</dbReference>
<evidence type="ECO:0000313" key="8">
    <source>
        <dbReference type="Proteomes" id="UP000199391"/>
    </source>
</evidence>
<sequence>MGAIQEGIYYREGERPGKFFVLACLSAADQADAASVHACMAGLWAVYQGLKAGRIPDLPGVAVPTGELTVTLGYGSNAFRIDGSVSRPDELGPQHQFLAARTSGGGPLLPGAGLQYEAHVVKNRATEAVIVQFIANTELAVQRALLETWKYLHDQQRETGDAPLYLASSYSGFQRDDGRSWIDFHDGVSNLRSGEEREQAIAIKTGAYAGGSYLCFIRLNVAIARWRQLSRPNQELLVGRDKVTGCPIVARTPEGVPVPKQGCPFAGTGGIGEPGNNDHREPPYVTDTALRQSHVQRANLQHNQAVADPQSLRIYRQGYEFMESATGDPPFELGLNFVSFQDTPARVFRLLTRAGWLGNTNFGGAVAGGADAVELLKVSAAGVYLVPPLDDADAFPGASIFAGG</sequence>
<dbReference type="AlphaFoldDB" id="A0A1I7IYL3"/>
<dbReference type="InterPro" id="IPR006314">
    <property type="entry name" value="Dyp_peroxidase"/>
</dbReference>
<dbReference type="RefSeq" id="WP_093555814.1">
    <property type="nucleotide sequence ID" value="NZ_FPBO01000009.1"/>
</dbReference>
<dbReference type="GO" id="GO:0004601">
    <property type="term" value="F:peroxidase activity"/>
    <property type="evidence" value="ECO:0007669"/>
    <property type="project" value="UniProtKB-KW"/>
</dbReference>
<evidence type="ECO:0000259" key="6">
    <source>
        <dbReference type="Pfam" id="PF20628"/>
    </source>
</evidence>
<dbReference type="GO" id="GO:0005829">
    <property type="term" value="C:cytosol"/>
    <property type="evidence" value="ECO:0007669"/>
    <property type="project" value="TreeGrafter"/>
</dbReference>
<gene>
    <name evidence="7" type="ORF">SAMN05216552_1009166</name>
</gene>
<protein>
    <submittedName>
        <fullName evidence="7">Deferrochelatase/peroxidase EfeB</fullName>
    </submittedName>
</protein>
<keyword evidence="8" id="KW-1185">Reference proteome</keyword>
<keyword evidence="3" id="KW-0479">Metal-binding</keyword>
<comment type="cofactor">
    <cofactor evidence="1">
        <name>heme b</name>
        <dbReference type="ChEBI" id="CHEBI:60344"/>
    </cofactor>
</comment>
<dbReference type="InterPro" id="IPR011008">
    <property type="entry name" value="Dimeric_a/b-barrel"/>
</dbReference>
<dbReference type="GO" id="GO:0046872">
    <property type="term" value="F:metal ion binding"/>
    <property type="evidence" value="ECO:0007669"/>
    <property type="project" value="UniProtKB-KW"/>
</dbReference>
<reference evidence="8" key="1">
    <citation type="submission" date="2016-10" db="EMBL/GenBank/DDBJ databases">
        <authorList>
            <person name="Varghese N."/>
            <person name="Submissions S."/>
        </authorList>
    </citation>
    <scope>NUCLEOTIDE SEQUENCE [LARGE SCALE GENOMIC DNA]</scope>
    <source>
        <strain evidence="8">CGMCC 1.11014</strain>
    </source>
</reference>
<evidence type="ECO:0000256" key="4">
    <source>
        <dbReference type="ARBA" id="ARBA00023002"/>
    </source>
</evidence>
<dbReference type="Proteomes" id="UP000199391">
    <property type="component" value="Unassembled WGS sequence"/>
</dbReference>
<feature type="domain" description="Dyp-type peroxidase C-terminal" evidence="6">
    <location>
        <begin position="179"/>
        <end position="389"/>
    </location>
</feature>
<evidence type="ECO:0000256" key="1">
    <source>
        <dbReference type="ARBA" id="ARBA00001970"/>
    </source>
</evidence>
<accession>A0A1I7IYL3</accession>
<evidence type="ECO:0000313" key="7">
    <source>
        <dbReference type="EMBL" id="SFU78026.1"/>
    </source>
</evidence>